<protein>
    <submittedName>
        <fullName evidence="5">Uncharacterized protein LOC108045840</fullName>
    </submittedName>
</protein>
<name>A0A6P4F5Y1_DRORH</name>
<dbReference type="Pfam" id="PF00050">
    <property type="entry name" value="Kazal_1"/>
    <property type="match status" value="1"/>
</dbReference>
<feature type="domain" description="Kazal-like" evidence="2">
    <location>
        <begin position="20"/>
        <end position="75"/>
    </location>
</feature>
<dbReference type="GeneID" id="108045840"/>
<dbReference type="InterPro" id="IPR036058">
    <property type="entry name" value="Kazal_dom_sf"/>
</dbReference>
<evidence type="ECO:0000313" key="3">
    <source>
        <dbReference type="EnsemblMetazoa" id="XP_016980771.1"/>
    </source>
</evidence>
<accession>A0A6P4F5Y1</accession>
<feature type="chain" id="PRO_5027902953" evidence="1">
    <location>
        <begin position="24"/>
        <end position="77"/>
    </location>
</feature>
<dbReference type="Proteomes" id="UP001652680">
    <property type="component" value="Unassembled WGS sequence"/>
</dbReference>
<proteinExistence type="predicted"/>
<keyword evidence="4" id="KW-1185">Reference proteome</keyword>
<dbReference type="OrthoDB" id="328123at2759"/>
<evidence type="ECO:0000313" key="5">
    <source>
        <dbReference type="RefSeq" id="XP_016980771.1"/>
    </source>
</evidence>
<dbReference type="Gene3D" id="3.30.60.30">
    <property type="match status" value="1"/>
</dbReference>
<reference evidence="5" key="2">
    <citation type="submission" date="2025-04" db="UniProtKB">
        <authorList>
            <consortium name="RefSeq"/>
        </authorList>
    </citation>
    <scope>IDENTIFICATION</scope>
</reference>
<evidence type="ECO:0000259" key="2">
    <source>
        <dbReference type="PROSITE" id="PS51465"/>
    </source>
</evidence>
<keyword evidence="1" id="KW-0732">Signal</keyword>
<dbReference type="AlphaFoldDB" id="A0A6P4F5Y1"/>
<dbReference type="PROSITE" id="PS51465">
    <property type="entry name" value="KAZAL_2"/>
    <property type="match status" value="1"/>
</dbReference>
<gene>
    <name evidence="5" type="primary">LOC108045840</name>
    <name evidence="3" type="synonym">108045840</name>
</gene>
<dbReference type="CDD" id="cd00104">
    <property type="entry name" value="KAZAL_FS"/>
    <property type="match status" value="1"/>
</dbReference>
<reference evidence="4" key="1">
    <citation type="journal article" date="2021" name="Elife">
        <title>Highly contiguous assemblies of 101 drosophilid genomes.</title>
        <authorList>
            <person name="Kim B.Y."/>
            <person name="Wang J.R."/>
            <person name="Miller D.E."/>
            <person name="Barmina O."/>
            <person name="Delaney E."/>
            <person name="Thompson A."/>
            <person name="Comeault A.A."/>
            <person name="Peede D."/>
            <person name="D'Agostino E.R."/>
            <person name="Pelaez J."/>
            <person name="Aguilar J.M."/>
            <person name="Haji D."/>
            <person name="Matsunaga T."/>
            <person name="Armstrong E.E."/>
            <person name="Zych M."/>
            <person name="Ogawa Y."/>
            <person name="Stamenkovic-Radak M."/>
            <person name="Jelic M."/>
            <person name="Veselinovic M.S."/>
            <person name="Tanaskovic M."/>
            <person name="Eric P."/>
            <person name="Gao J.J."/>
            <person name="Katoh T.K."/>
            <person name="Toda M.J."/>
            <person name="Watabe H."/>
            <person name="Watada M."/>
            <person name="Davis J.S."/>
            <person name="Moyle L.C."/>
            <person name="Manoli G."/>
            <person name="Bertolini E."/>
            <person name="Kostal V."/>
            <person name="Hawley R.S."/>
            <person name="Takahashi A."/>
            <person name="Jones C.D."/>
            <person name="Price D.K."/>
            <person name="Whiteman N."/>
            <person name="Kopp A."/>
            <person name="Matute D.R."/>
            <person name="Petrov D.A."/>
        </authorList>
    </citation>
    <scope>NUCLEOTIDE SEQUENCE [LARGE SCALE GENOMIC DNA]</scope>
</reference>
<reference evidence="3" key="3">
    <citation type="submission" date="2025-05" db="UniProtKB">
        <authorList>
            <consortium name="EnsemblMetazoa"/>
        </authorList>
    </citation>
    <scope>IDENTIFICATION</scope>
</reference>
<dbReference type="EnsemblMetazoa" id="XM_017125282.2">
    <property type="protein sequence ID" value="XP_016980771.1"/>
    <property type="gene ID" value="LOC108045840"/>
</dbReference>
<evidence type="ECO:0000256" key="1">
    <source>
        <dbReference type="SAM" id="SignalP"/>
    </source>
</evidence>
<dbReference type="InterPro" id="IPR002350">
    <property type="entry name" value="Kazal_dom"/>
</dbReference>
<sequence length="77" mass="8381">MKCLTLVVLLALLVALFAGSSEGSYCPCDLKTKGSEVCGSNGVTFKNRCEFECTQRDYKKVGRTLNIRNDGPCNQAN</sequence>
<feature type="signal peptide" evidence="1">
    <location>
        <begin position="1"/>
        <end position="23"/>
    </location>
</feature>
<dbReference type="RefSeq" id="XP_016980771.1">
    <property type="nucleotide sequence ID" value="XM_017125282.1"/>
</dbReference>
<evidence type="ECO:0000313" key="4">
    <source>
        <dbReference type="Proteomes" id="UP001652680"/>
    </source>
</evidence>
<organism evidence="5">
    <name type="scientific">Drosophila rhopaloa</name>
    <name type="common">Fruit fly</name>
    <dbReference type="NCBI Taxonomy" id="1041015"/>
    <lineage>
        <taxon>Eukaryota</taxon>
        <taxon>Metazoa</taxon>
        <taxon>Ecdysozoa</taxon>
        <taxon>Arthropoda</taxon>
        <taxon>Hexapoda</taxon>
        <taxon>Insecta</taxon>
        <taxon>Pterygota</taxon>
        <taxon>Neoptera</taxon>
        <taxon>Endopterygota</taxon>
        <taxon>Diptera</taxon>
        <taxon>Brachycera</taxon>
        <taxon>Muscomorpha</taxon>
        <taxon>Ephydroidea</taxon>
        <taxon>Drosophilidae</taxon>
        <taxon>Drosophila</taxon>
        <taxon>Sophophora</taxon>
    </lineage>
</organism>
<dbReference type="SUPFAM" id="SSF100895">
    <property type="entry name" value="Kazal-type serine protease inhibitors"/>
    <property type="match status" value="1"/>
</dbReference>
<dbReference type="SMART" id="SM00280">
    <property type="entry name" value="KAZAL"/>
    <property type="match status" value="1"/>
</dbReference>